<accession>A0A7K3M9W9</accession>
<sequence length="346" mass="37784">MTAERIPVGIIGLGRSGWNIHAAGVAELDRYQVVATADPMAERSAEAAEKFGCATYATPEELIGDAAVELVVVATPSHTHVPMAVASLEAGKHVVVEKPLAQNTAEVDVMISAADKADRILTCFHNRRFDPEFMLIQRIIASGRLGDLVQIRRSVHQFTRRKDWQTLRRLGGGELPNTASHFLDQLLQLMDDGPVELFADLRHTVSAGDAEDHVKLCLKGRTGPTADLESSSVVATPQSGWLISGTTGGLASDGSRLTVRWFDPAGLAEIEPDDGVAAGRRYGSDEQIDWSEEVIDVEPAGGDRTLHFYRHLAETLRDGAELFVTPESVRRQIEIMERAREQTGFR</sequence>
<evidence type="ECO:0000313" key="4">
    <source>
        <dbReference type="Proteomes" id="UP000460435"/>
    </source>
</evidence>
<keyword evidence="4" id="KW-1185">Reference proteome</keyword>
<evidence type="ECO:0000259" key="1">
    <source>
        <dbReference type="Pfam" id="PF01408"/>
    </source>
</evidence>
<dbReference type="Gene3D" id="3.40.50.720">
    <property type="entry name" value="NAD(P)-binding Rossmann-like Domain"/>
    <property type="match status" value="1"/>
</dbReference>
<dbReference type="Pfam" id="PF22725">
    <property type="entry name" value="GFO_IDH_MocA_C3"/>
    <property type="match status" value="1"/>
</dbReference>
<name>A0A7K3M9W9_9ACTN</name>
<dbReference type="PANTHER" id="PTHR43708">
    <property type="entry name" value="CONSERVED EXPRESSED OXIDOREDUCTASE (EUROFUNG)"/>
    <property type="match status" value="1"/>
</dbReference>
<reference evidence="3 4" key="1">
    <citation type="submission" date="2019-11" db="EMBL/GenBank/DDBJ databases">
        <authorList>
            <person name="Li X.-J."/>
            <person name="Feng X.-M."/>
        </authorList>
    </citation>
    <scope>NUCLEOTIDE SEQUENCE [LARGE SCALE GENOMIC DNA]</scope>
    <source>
        <strain evidence="3 4">XMNu-373</strain>
    </source>
</reference>
<dbReference type="Gene3D" id="3.30.360.10">
    <property type="entry name" value="Dihydrodipicolinate Reductase, domain 2"/>
    <property type="match status" value="1"/>
</dbReference>
<feature type="domain" description="Gfo/Idh/MocA-like oxidoreductase N-terminal" evidence="1">
    <location>
        <begin position="8"/>
        <end position="123"/>
    </location>
</feature>
<dbReference type="Proteomes" id="UP000460435">
    <property type="component" value="Unassembled WGS sequence"/>
</dbReference>
<feature type="domain" description="GFO/IDH/MocA-like oxidoreductase" evidence="2">
    <location>
        <begin position="135"/>
        <end position="250"/>
    </location>
</feature>
<proteinExistence type="predicted"/>
<dbReference type="InterPro" id="IPR036291">
    <property type="entry name" value="NAD(P)-bd_dom_sf"/>
</dbReference>
<dbReference type="PANTHER" id="PTHR43708:SF8">
    <property type="entry name" value="OXIDOREDUCTASE"/>
    <property type="match status" value="1"/>
</dbReference>
<dbReference type="EMBL" id="WLZY01000010">
    <property type="protein sequence ID" value="NDL60131.1"/>
    <property type="molecule type" value="Genomic_DNA"/>
</dbReference>
<protein>
    <submittedName>
        <fullName evidence="3">Gfo/Idh/MocA family oxidoreductase</fullName>
    </submittedName>
</protein>
<comment type="caution">
    <text evidence="3">The sequence shown here is derived from an EMBL/GenBank/DDBJ whole genome shotgun (WGS) entry which is preliminary data.</text>
</comment>
<dbReference type="GO" id="GO:0000166">
    <property type="term" value="F:nucleotide binding"/>
    <property type="evidence" value="ECO:0007669"/>
    <property type="project" value="InterPro"/>
</dbReference>
<gene>
    <name evidence="3" type="ORF">F7O44_23955</name>
</gene>
<dbReference type="AlphaFoldDB" id="A0A7K3M9W9"/>
<dbReference type="InterPro" id="IPR000683">
    <property type="entry name" value="Gfo/Idh/MocA-like_OxRdtase_N"/>
</dbReference>
<dbReference type="Pfam" id="PF01408">
    <property type="entry name" value="GFO_IDH_MocA"/>
    <property type="match status" value="1"/>
</dbReference>
<dbReference type="SUPFAM" id="SSF55347">
    <property type="entry name" value="Glyceraldehyde-3-phosphate dehydrogenase-like, C-terminal domain"/>
    <property type="match status" value="1"/>
</dbReference>
<dbReference type="RefSeq" id="WP_162452840.1">
    <property type="nucleotide sequence ID" value="NZ_WLZY01000010.1"/>
</dbReference>
<dbReference type="SUPFAM" id="SSF51735">
    <property type="entry name" value="NAD(P)-binding Rossmann-fold domains"/>
    <property type="match status" value="1"/>
</dbReference>
<evidence type="ECO:0000259" key="2">
    <source>
        <dbReference type="Pfam" id="PF22725"/>
    </source>
</evidence>
<evidence type="ECO:0000313" key="3">
    <source>
        <dbReference type="EMBL" id="NDL60131.1"/>
    </source>
</evidence>
<organism evidence="3 4">
    <name type="scientific">Phytoactinopolyspora mesophila</name>
    <dbReference type="NCBI Taxonomy" id="2650750"/>
    <lineage>
        <taxon>Bacteria</taxon>
        <taxon>Bacillati</taxon>
        <taxon>Actinomycetota</taxon>
        <taxon>Actinomycetes</taxon>
        <taxon>Jiangellales</taxon>
        <taxon>Jiangellaceae</taxon>
        <taxon>Phytoactinopolyspora</taxon>
    </lineage>
</organism>
<dbReference type="InterPro" id="IPR051317">
    <property type="entry name" value="Gfo/Idh/MocA_oxidoreduct"/>
</dbReference>
<dbReference type="InterPro" id="IPR055170">
    <property type="entry name" value="GFO_IDH_MocA-like_dom"/>
</dbReference>